<evidence type="ECO:0000313" key="1">
    <source>
        <dbReference type="EMBL" id="BBI90447.1"/>
    </source>
</evidence>
<keyword evidence="2" id="KW-1185">Reference proteome</keyword>
<organism evidence="1 2">
    <name type="scientific">Tenacibaculum phage PTm1</name>
    <dbReference type="NCBI Taxonomy" id="2547425"/>
    <lineage>
        <taxon>Viruses</taxon>
        <taxon>Duplodnaviria</taxon>
        <taxon>Heunggongvirae</taxon>
        <taxon>Uroviricota</taxon>
        <taxon>Caudoviricetes</taxon>
        <taxon>Shirahamavirus</taxon>
        <taxon>Shirahamavirus PTm1</taxon>
    </lineage>
</organism>
<sequence>MKEDALKLVEDLNDEVQDRNGLEYYMPFEFKSYGWQNSGIYFMGVILWTDENDEREYIGEDTKEDLRTFILREADKILKDLNLKMGAF</sequence>
<accession>A0A5S9BZ03</accession>
<protein>
    <submittedName>
        <fullName evidence="1">Uncharacterized protein</fullName>
    </submittedName>
</protein>
<evidence type="ECO:0000313" key="2">
    <source>
        <dbReference type="Proteomes" id="UP000422648"/>
    </source>
</evidence>
<dbReference type="RefSeq" id="YP_009873739.1">
    <property type="nucleotide sequence ID" value="NC_049340.1"/>
</dbReference>
<dbReference type="EMBL" id="AP019524">
    <property type="protein sequence ID" value="BBI90447.1"/>
    <property type="molecule type" value="Genomic_DNA"/>
</dbReference>
<dbReference type="KEGG" id="vg:55802860"/>
<proteinExistence type="predicted"/>
<dbReference type="Proteomes" id="UP000422648">
    <property type="component" value="Segment"/>
</dbReference>
<reference evidence="1 2" key="1">
    <citation type="journal article" date="2019" name="Arch. Virol.">
        <title>A novel jumbo Tenacibaculum maritimum lytic phage with head-fiber-like appendages.</title>
        <authorList>
            <person name="Kawato Y."/>
            <person name="Istiqomah I."/>
            <person name="Gaafar A.Y."/>
            <person name="Hanaoka M."/>
            <person name="Ishimaru K."/>
            <person name="Yasuike M."/>
            <person name="Nishiki I."/>
            <person name="Nakamura Y."/>
            <person name="Fujiwara A."/>
            <person name="Nakai T."/>
        </authorList>
    </citation>
    <scope>NUCLEOTIDE SEQUENCE [LARGE SCALE GENOMIC DNA]</scope>
    <source>
        <strain evidence="1 2">PTm1</strain>
    </source>
</reference>
<dbReference type="GeneID" id="55802860"/>
<name>A0A5S9BZ03_9CAUD</name>